<reference evidence="1" key="1">
    <citation type="submission" date="2018-12" db="EMBL/GenBank/DDBJ databases">
        <authorList>
            <person name="Syme R.A."/>
            <person name="Farfan-Caceres L."/>
            <person name="Lichtenzveig J."/>
        </authorList>
    </citation>
    <scope>NUCLEOTIDE SEQUENCE</scope>
    <source>
        <strain evidence="1">Al4</strain>
    </source>
</reference>
<name>A0A8H7IXI8_9PLEO</name>
<keyword evidence="2" id="KW-1185">Reference proteome</keyword>
<dbReference type="Proteomes" id="UP000651452">
    <property type="component" value="Unassembled WGS sequence"/>
</dbReference>
<accession>A0A8H7IXI8</accession>
<comment type="caution">
    <text evidence="1">The sequence shown here is derived from an EMBL/GenBank/DDBJ whole genome shotgun (WGS) entry which is preliminary data.</text>
</comment>
<dbReference type="EMBL" id="RZGK01000017">
    <property type="protein sequence ID" value="KAF9692924.1"/>
    <property type="molecule type" value="Genomic_DNA"/>
</dbReference>
<evidence type="ECO:0000313" key="1">
    <source>
        <dbReference type="EMBL" id="KAF9692924.1"/>
    </source>
</evidence>
<protein>
    <submittedName>
        <fullName evidence="1">Uncharacterized protein</fullName>
    </submittedName>
</protein>
<organism evidence="1 2">
    <name type="scientific">Ascochyta lentis</name>
    <dbReference type="NCBI Taxonomy" id="205686"/>
    <lineage>
        <taxon>Eukaryota</taxon>
        <taxon>Fungi</taxon>
        <taxon>Dikarya</taxon>
        <taxon>Ascomycota</taxon>
        <taxon>Pezizomycotina</taxon>
        <taxon>Dothideomycetes</taxon>
        <taxon>Pleosporomycetidae</taxon>
        <taxon>Pleosporales</taxon>
        <taxon>Pleosporineae</taxon>
        <taxon>Didymellaceae</taxon>
        <taxon>Ascochyta</taxon>
    </lineage>
</organism>
<sequence>MSSRLVATALPMRSITRTVGIASARCSHKPNSNPKPVDRKTIRSMTLNDSTVELPAKVLSSPTASLARSLSRQITSSIPSTASLPWPVNTFAQAFEEDRKLGDLCKTFISGVQQGKTVRAGPSMEDGLWLERFGGPGKMLDQFGGRGAVVKREAGLDGRGYLRVLI</sequence>
<proteinExistence type="predicted"/>
<dbReference type="AlphaFoldDB" id="A0A8H7IXI8"/>
<dbReference type="OrthoDB" id="3790529at2759"/>
<gene>
    <name evidence="1" type="ORF">EKO04_009248</name>
</gene>
<evidence type="ECO:0000313" key="2">
    <source>
        <dbReference type="Proteomes" id="UP000651452"/>
    </source>
</evidence>
<reference evidence="1" key="2">
    <citation type="submission" date="2020-09" db="EMBL/GenBank/DDBJ databases">
        <title>Reference genome assembly for Australian Ascochyta lentis isolate Al4.</title>
        <authorList>
            <person name="Lee R.C."/>
            <person name="Farfan-Caceres L.M."/>
            <person name="Debler J.W."/>
            <person name="Williams A.H."/>
            <person name="Henares B.M."/>
        </authorList>
    </citation>
    <scope>NUCLEOTIDE SEQUENCE</scope>
    <source>
        <strain evidence="1">Al4</strain>
    </source>
</reference>